<dbReference type="PANTHER" id="PTHR13144">
    <property type="entry name" value="TEX261 PROTEIN"/>
    <property type="match status" value="1"/>
</dbReference>
<keyword evidence="4 6" id="KW-1133">Transmembrane helix</keyword>
<evidence type="ECO:0000256" key="5">
    <source>
        <dbReference type="ARBA" id="ARBA00023136"/>
    </source>
</evidence>
<evidence type="ECO:0000256" key="3">
    <source>
        <dbReference type="ARBA" id="ARBA00022692"/>
    </source>
</evidence>
<dbReference type="InterPro" id="IPR007277">
    <property type="entry name" value="Svp26/Tex261"/>
</dbReference>
<organism evidence="7 8">
    <name type="scientific">Phyllosticta citriasiana</name>
    <dbReference type="NCBI Taxonomy" id="595635"/>
    <lineage>
        <taxon>Eukaryota</taxon>
        <taxon>Fungi</taxon>
        <taxon>Dikarya</taxon>
        <taxon>Ascomycota</taxon>
        <taxon>Pezizomycotina</taxon>
        <taxon>Dothideomycetes</taxon>
        <taxon>Dothideomycetes incertae sedis</taxon>
        <taxon>Botryosphaeriales</taxon>
        <taxon>Phyllostictaceae</taxon>
        <taxon>Phyllosticta</taxon>
    </lineage>
</organism>
<dbReference type="EMBL" id="JBBPHU010000011">
    <property type="protein sequence ID" value="KAK7512238.1"/>
    <property type="molecule type" value="Genomic_DNA"/>
</dbReference>
<sequence length="232" mass="25953">MWILPLVGYLGVVLGFGFLTLAIASGLYYLSELVEEHTVFAKKLLTRMIYAVISIQLLLWLVDKFPFSLSLLSVLSHVIYAQNLRRFPIVKLSDPLFILSCVLVIVNHYFWFRHFSAPPPRKKDYYSYYNTMNDSDMPSFTEIASYFGLCVWLVPFSLFVSLSAGENVLPSMGSEYATGEGSSFASPGQEPGRAKGPANVGMAKALVDGIRNYVEESGEALGVWMGDRSKRF</sequence>
<dbReference type="Pfam" id="PF04148">
    <property type="entry name" value="Erv26"/>
    <property type="match status" value="1"/>
</dbReference>
<comment type="subcellular location">
    <subcellularLocation>
        <location evidence="1">Membrane</location>
        <topology evidence="1">Multi-pass membrane protein</topology>
    </subcellularLocation>
</comment>
<protein>
    <submittedName>
        <fullName evidence="7">Transmembrane adaptor Erv26</fullName>
    </submittedName>
</protein>
<feature type="transmembrane region" description="Helical" evidence="6">
    <location>
        <begin position="6"/>
        <end position="30"/>
    </location>
</feature>
<name>A0ABR1KCQ3_9PEZI</name>
<dbReference type="PANTHER" id="PTHR13144:SF0">
    <property type="entry name" value="PROTEIN TEX261"/>
    <property type="match status" value="1"/>
</dbReference>
<dbReference type="Proteomes" id="UP001363622">
    <property type="component" value="Unassembled WGS sequence"/>
</dbReference>
<evidence type="ECO:0000256" key="4">
    <source>
        <dbReference type="ARBA" id="ARBA00022989"/>
    </source>
</evidence>
<proteinExistence type="inferred from homology"/>
<keyword evidence="3 6" id="KW-0812">Transmembrane</keyword>
<accession>A0ABR1KCQ3</accession>
<gene>
    <name evidence="7" type="ORF">IWZ03DRAFT_417614</name>
</gene>
<evidence type="ECO:0000313" key="7">
    <source>
        <dbReference type="EMBL" id="KAK7512238.1"/>
    </source>
</evidence>
<reference evidence="7 8" key="1">
    <citation type="submission" date="2024-04" db="EMBL/GenBank/DDBJ databases">
        <title>Phyllosticta paracitricarpa is synonymous to the EU quarantine fungus P. citricarpa based on phylogenomic analyses.</title>
        <authorList>
            <consortium name="Lawrence Berkeley National Laboratory"/>
            <person name="Van Ingen-Buijs V.A."/>
            <person name="Van Westerhoven A.C."/>
            <person name="Haridas S."/>
            <person name="Skiadas P."/>
            <person name="Martin F."/>
            <person name="Groenewald J.Z."/>
            <person name="Crous P.W."/>
            <person name="Seidl M.F."/>
        </authorList>
    </citation>
    <scope>NUCLEOTIDE SEQUENCE [LARGE SCALE GENOMIC DNA]</scope>
    <source>
        <strain evidence="7 8">CBS 123371</strain>
    </source>
</reference>
<keyword evidence="5 6" id="KW-0472">Membrane</keyword>
<evidence type="ECO:0000313" key="8">
    <source>
        <dbReference type="Proteomes" id="UP001363622"/>
    </source>
</evidence>
<comment type="similarity">
    <text evidence="2">Belongs to the SVP26 family.</text>
</comment>
<keyword evidence="8" id="KW-1185">Reference proteome</keyword>
<feature type="transmembrane region" description="Helical" evidence="6">
    <location>
        <begin position="143"/>
        <end position="162"/>
    </location>
</feature>
<comment type="caution">
    <text evidence="7">The sequence shown here is derived from an EMBL/GenBank/DDBJ whole genome shotgun (WGS) entry which is preliminary data.</text>
</comment>
<evidence type="ECO:0000256" key="2">
    <source>
        <dbReference type="ARBA" id="ARBA00008096"/>
    </source>
</evidence>
<feature type="transmembrane region" description="Helical" evidence="6">
    <location>
        <begin position="44"/>
        <end position="61"/>
    </location>
</feature>
<evidence type="ECO:0000256" key="6">
    <source>
        <dbReference type="SAM" id="Phobius"/>
    </source>
</evidence>
<evidence type="ECO:0000256" key="1">
    <source>
        <dbReference type="ARBA" id="ARBA00004141"/>
    </source>
</evidence>
<feature type="transmembrane region" description="Helical" evidence="6">
    <location>
        <begin position="96"/>
        <end position="112"/>
    </location>
</feature>